<proteinExistence type="predicted"/>
<evidence type="ECO:0000313" key="9">
    <source>
        <dbReference type="EMBL" id="KHK97565.1"/>
    </source>
</evidence>
<feature type="transmembrane region" description="Helical" evidence="7">
    <location>
        <begin position="114"/>
        <end position="135"/>
    </location>
</feature>
<feature type="transmembrane region" description="Helical" evidence="7">
    <location>
        <begin position="209"/>
        <end position="229"/>
    </location>
</feature>
<feature type="transmembrane region" description="Helical" evidence="7">
    <location>
        <begin position="235"/>
        <end position="256"/>
    </location>
</feature>
<dbReference type="PANTHER" id="PTHR42718:SF47">
    <property type="entry name" value="METHYL VIOLOGEN RESISTANCE PROTEIN SMVA"/>
    <property type="match status" value="1"/>
</dbReference>
<dbReference type="EMBL" id="JTDK01000010">
    <property type="protein sequence ID" value="KHK97565.1"/>
    <property type="molecule type" value="Genomic_DNA"/>
</dbReference>
<feature type="transmembrane region" description="Helical" evidence="7">
    <location>
        <begin position="147"/>
        <end position="170"/>
    </location>
</feature>
<feature type="transmembrane region" description="Helical" evidence="7">
    <location>
        <begin position="176"/>
        <end position="197"/>
    </location>
</feature>
<comment type="caution">
    <text evidence="9">The sequence shown here is derived from an EMBL/GenBank/DDBJ whole genome shotgun (WGS) entry which is preliminary data.</text>
</comment>
<feature type="transmembrane region" description="Helical" evidence="7">
    <location>
        <begin position="480"/>
        <end position="504"/>
    </location>
</feature>
<sequence length="513" mass="52889">MHLASTATTPAAPQRVGWRGWTALAVLMLPVLLASVDHTALNFALPQIALQLQPSSLQQLWMVDVYPLVLAGMLVTMGVMGDRFGRRRMLLIGATGFATISALAAFAPSAGWLIAARVGMGFFGAMLMPSTLSLIRSIFTDRNQRRLAIAIWAAAFSAGGALGPVVGGFLLAHFSWGSVFLLAVPVLIPLLILAPFLIPESRDPRPGRIDVLSILLSMATMVGVVYAIKEIAIEGLTAANVGLFAAGIALGALFVRRQLRSPQPLFDVRLFTVGMFSGALLVNLLSVVAFMGFEFFIAQHLQLVLGMTPLESAFALLPGVLAMMVAGLVVVPVSRRVSPRILLPITLGVAAVGYALIAFVAGNHALALPVAASILIGVGIGMTETISNELALSAAPAEKAGAASAVSETAYEVGAVLGTTILGGILTAMYRTGLDLPAGLPQDAADHARDTLAGALHAADQIAGPVGEALRAAAASAFDAGVTVTAVIGAAFVVLAAVVAAVTLGKSRASEKK</sequence>
<feature type="transmembrane region" description="Helical" evidence="7">
    <location>
        <begin position="268"/>
        <end position="293"/>
    </location>
</feature>
<dbReference type="PANTHER" id="PTHR42718">
    <property type="entry name" value="MAJOR FACILITATOR SUPERFAMILY MULTIDRUG TRANSPORTER MFSC"/>
    <property type="match status" value="1"/>
</dbReference>
<feature type="transmembrane region" description="Helical" evidence="7">
    <location>
        <begin position="341"/>
        <end position="360"/>
    </location>
</feature>
<dbReference type="SUPFAM" id="SSF103473">
    <property type="entry name" value="MFS general substrate transporter"/>
    <property type="match status" value="1"/>
</dbReference>
<dbReference type="InterPro" id="IPR020846">
    <property type="entry name" value="MFS_dom"/>
</dbReference>
<keyword evidence="6 7" id="KW-0472">Membrane</keyword>
<dbReference type="AlphaFoldDB" id="A0A0B2A3D1"/>
<evidence type="ECO:0000313" key="10">
    <source>
        <dbReference type="Proteomes" id="UP000031030"/>
    </source>
</evidence>
<dbReference type="STRING" id="1348253.LK09_11695"/>
<dbReference type="PROSITE" id="PS50850">
    <property type="entry name" value="MFS"/>
    <property type="match status" value="1"/>
</dbReference>
<keyword evidence="2" id="KW-0813">Transport</keyword>
<gene>
    <name evidence="9" type="ORF">LK09_11695</name>
</gene>
<feature type="transmembrane region" description="Helical" evidence="7">
    <location>
        <begin position="409"/>
        <end position="430"/>
    </location>
</feature>
<dbReference type="Gene3D" id="1.20.1250.20">
    <property type="entry name" value="MFS general substrate transporter like domains"/>
    <property type="match status" value="1"/>
</dbReference>
<feature type="transmembrane region" description="Helical" evidence="7">
    <location>
        <begin position="313"/>
        <end position="334"/>
    </location>
</feature>
<evidence type="ECO:0000256" key="2">
    <source>
        <dbReference type="ARBA" id="ARBA00022448"/>
    </source>
</evidence>
<accession>A0A0B2A3D1</accession>
<dbReference type="Pfam" id="PF07690">
    <property type="entry name" value="MFS_1"/>
    <property type="match status" value="1"/>
</dbReference>
<reference evidence="9 10" key="1">
    <citation type="submission" date="2014-11" db="EMBL/GenBank/DDBJ databases">
        <title>Genome sequence of Microbacterium mangrovi MUSC 115(T).</title>
        <authorList>
            <person name="Lee L.-H."/>
        </authorList>
    </citation>
    <scope>NUCLEOTIDE SEQUENCE [LARGE SCALE GENOMIC DNA]</scope>
    <source>
        <strain evidence="9 10">MUSC 115</strain>
    </source>
</reference>
<evidence type="ECO:0000256" key="6">
    <source>
        <dbReference type="ARBA" id="ARBA00023136"/>
    </source>
</evidence>
<protein>
    <submittedName>
        <fullName evidence="9">MFS transporter</fullName>
    </submittedName>
</protein>
<dbReference type="InterPro" id="IPR036259">
    <property type="entry name" value="MFS_trans_sf"/>
</dbReference>
<keyword evidence="5 7" id="KW-1133">Transmembrane helix</keyword>
<dbReference type="Gene3D" id="1.20.1720.10">
    <property type="entry name" value="Multidrug resistance protein D"/>
    <property type="match status" value="1"/>
</dbReference>
<keyword evidence="10" id="KW-1185">Reference proteome</keyword>
<feature type="transmembrane region" description="Helical" evidence="7">
    <location>
        <begin position="366"/>
        <end position="383"/>
    </location>
</feature>
<feature type="transmembrane region" description="Helical" evidence="7">
    <location>
        <begin position="89"/>
        <end position="108"/>
    </location>
</feature>
<dbReference type="GO" id="GO:0005886">
    <property type="term" value="C:plasma membrane"/>
    <property type="evidence" value="ECO:0007669"/>
    <property type="project" value="UniProtKB-SubCell"/>
</dbReference>
<dbReference type="Proteomes" id="UP000031030">
    <property type="component" value="Unassembled WGS sequence"/>
</dbReference>
<name>A0A0B2A3D1_9MICO</name>
<evidence type="ECO:0000256" key="5">
    <source>
        <dbReference type="ARBA" id="ARBA00022989"/>
    </source>
</evidence>
<evidence type="ECO:0000256" key="7">
    <source>
        <dbReference type="SAM" id="Phobius"/>
    </source>
</evidence>
<evidence type="ECO:0000256" key="1">
    <source>
        <dbReference type="ARBA" id="ARBA00004651"/>
    </source>
</evidence>
<feature type="transmembrane region" description="Helical" evidence="7">
    <location>
        <begin position="21"/>
        <end position="45"/>
    </location>
</feature>
<feature type="domain" description="Major facilitator superfamily (MFS) profile" evidence="8">
    <location>
        <begin position="23"/>
        <end position="508"/>
    </location>
</feature>
<keyword evidence="3" id="KW-1003">Cell membrane</keyword>
<comment type="subcellular location">
    <subcellularLocation>
        <location evidence="1">Cell membrane</location>
        <topology evidence="1">Multi-pass membrane protein</topology>
    </subcellularLocation>
</comment>
<feature type="transmembrane region" description="Helical" evidence="7">
    <location>
        <begin position="65"/>
        <end position="82"/>
    </location>
</feature>
<dbReference type="CDD" id="cd17321">
    <property type="entry name" value="MFS_MMR_MDR_like"/>
    <property type="match status" value="1"/>
</dbReference>
<organism evidence="9 10">
    <name type="scientific">Microbacterium mangrovi</name>
    <dbReference type="NCBI Taxonomy" id="1348253"/>
    <lineage>
        <taxon>Bacteria</taxon>
        <taxon>Bacillati</taxon>
        <taxon>Actinomycetota</taxon>
        <taxon>Actinomycetes</taxon>
        <taxon>Micrococcales</taxon>
        <taxon>Microbacteriaceae</taxon>
        <taxon>Microbacterium</taxon>
    </lineage>
</organism>
<evidence type="ECO:0000256" key="3">
    <source>
        <dbReference type="ARBA" id="ARBA00022475"/>
    </source>
</evidence>
<dbReference type="InterPro" id="IPR011701">
    <property type="entry name" value="MFS"/>
</dbReference>
<keyword evidence="4 7" id="KW-0812">Transmembrane</keyword>
<evidence type="ECO:0000259" key="8">
    <source>
        <dbReference type="PROSITE" id="PS50850"/>
    </source>
</evidence>
<dbReference type="GO" id="GO:0022857">
    <property type="term" value="F:transmembrane transporter activity"/>
    <property type="evidence" value="ECO:0007669"/>
    <property type="project" value="InterPro"/>
</dbReference>
<evidence type="ECO:0000256" key="4">
    <source>
        <dbReference type="ARBA" id="ARBA00022692"/>
    </source>
</evidence>